<dbReference type="InterPro" id="IPR000620">
    <property type="entry name" value="EamA_dom"/>
</dbReference>
<feature type="transmembrane region" description="Helical" evidence="2">
    <location>
        <begin position="208"/>
        <end position="229"/>
    </location>
</feature>
<evidence type="ECO:0000259" key="3">
    <source>
        <dbReference type="Pfam" id="PF00892"/>
    </source>
</evidence>
<evidence type="ECO:0000313" key="5">
    <source>
        <dbReference type="Proteomes" id="UP000635565"/>
    </source>
</evidence>
<dbReference type="InterPro" id="IPR037185">
    <property type="entry name" value="EmrE-like"/>
</dbReference>
<gene>
    <name evidence="4" type="ORF">KSZ_03410</name>
</gene>
<comment type="caution">
    <text evidence="4">The sequence shown here is derived from an EMBL/GenBank/DDBJ whole genome shotgun (WGS) entry which is preliminary data.</text>
</comment>
<feature type="transmembrane region" description="Helical" evidence="2">
    <location>
        <begin position="147"/>
        <end position="166"/>
    </location>
</feature>
<evidence type="ECO:0000256" key="1">
    <source>
        <dbReference type="ARBA" id="ARBA00007362"/>
    </source>
</evidence>
<feature type="transmembrane region" description="Helical" evidence="2">
    <location>
        <begin position="80"/>
        <end position="108"/>
    </location>
</feature>
<keyword evidence="5" id="KW-1185">Reference proteome</keyword>
<dbReference type="Proteomes" id="UP000635565">
    <property type="component" value="Unassembled WGS sequence"/>
</dbReference>
<accession>A0ABQ3V974</accession>
<name>A0ABQ3V974_9CHLR</name>
<dbReference type="SUPFAM" id="SSF103481">
    <property type="entry name" value="Multidrug resistance efflux transporter EmrE"/>
    <property type="match status" value="1"/>
</dbReference>
<evidence type="ECO:0000313" key="4">
    <source>
        <dbReference type="EMBL" id="GHO82335.1"/>
    </source>
</evidence>
<keyword evidence="2" id="KW-0812">Transmembrane</keyword>
<proteinExistence type="inferred from homology"/>
<evidence type="ECO:0000256" key="2">
    <source>
        <dbReference type="SAM" id="Phobius"/>
    </source>
</evidence>
<sequence>MAMAILLLHEIPSLFVIILLLLVVGGMILTINTATKKHAVFPHLVLSRQMLTFVVLVLGLTGVVATALFVMLCWLEVNMWFALFCVLTESICLVLACGLALVPVLSSLQHWWSDSQPQSGLLFGVGAMLGFGTEYFLLSLATSHLGPIQPVVVSRLFSALFLFIYARHQHVAGWGEIQLKQCGTIVLIGLCDVIGTLSYDIGSRESTLMVAALSSLYPLLPFMVGVVWYRERMKLSQWAGTGMMVCGMAGLSLCGK</sequence>
<keyword evidence="2" id="KW-1133">Transmembrane helix</keyword>
<feature type="transmembrane region" description="Helical" evidence="2">
    <location>
        <begin position="12"/>
        <end position="31"/>
    </location>
</feature>
<keyword evidence="2" id="KW-0472">Membrane</keyword>
<organism evidence="4 5">
    <name type="scientific">Dictyobacter formicarum</name>
    <dbReference type="NCBI Taxonomy" id="2778368"/>
    <lineage>
        <taxon>Bacteria</taxon>
        <taxon>Bacillati</taxon>
        <taxon>Chloroflexota</taxon>
        <taxon>Ktedonobacteria</taxon>
        <taxon>Ktedonobacterales</taxon>
        <taxon>Dictyobacteraceae</taxon>
        <taxon>Dictyobacter</taxon>
    </lineage>
</organism>
<dbReference type="Pfam" id="PF00892">
    <property type="entry name" value="EamA"/>
    <property type="match status" value="1"/>
</dbReference>
<dbReference type="EMBL" id="BNJJ01000001">
    <property type="protein sequence ID" value="GHO82335.1"/>
    <property type="molecule type" value="Genomic_DNA"/>
</dbReference>
<feature type="transmembrane region" description="Helical" evidence="2">
    <location>
        <begin position="120"/>
        <end position="141"/>
    </location>
</feature>
<protein>
    <recommendedName>
        <fullName evidence="3">EamA domain-containing protein</fullName>
    </recommendedName>
</protein>
<feature type="domain" description="EamA" evidence="3">
    <location>
        <begin position="119"/>
        <end position="252"/>
    </location>
</feature>
<feature type="transmembrane region" description="Helical" evidence="2">
    <location>
        <begin position="51"/>
        <end position="74"/>
    </location>
</feature>
<reference evidence="4 5" key="1">
    <citation type="journal article" date="2021" name="Int. J. Syst. Evol. Microbiol.">
        <title>Reticulibacter mediterranei gen. nov., sp. nov., within the new family Reticulibacteraceae fam. nov., and Ktedonospora formicarum gen. nov., sp. nov., Ktedonobacter robiniae sp. nov., Dictyobacter formicarum sp. nov. and Dictyobacter arantiisoli sp. nov., belonging to the class Ktedonobacteria.</title>
        <authorList>
            <person name="Yabe S."/>
            <person name="Zheng Y."/>
            <person name="Wang C.M."/>
            <person name="Sakai Y."/>
            <person name="Abe K."/>
            <person name="Yokota A."/>
            <person name="Donadio S."/>
            <person name="Cavaletti L."/>
            <person name="Monciardini P."/>
        </authorList>
    </citation>
    <scope>NUCLEOTIDE SEQUENCE [LARGE SCALE GENOMIC DNA]</scope>
    <source>
        <strain evidence="4 5">SOSP1-9</strain>
    </source>
</reference>
<comment type="similarity">
    <text evidence="1">Belongs to the EamA transporter family.</text>
</comment>